<dbReference type="EMBL" id="CVRI01000047">
    <property type="protein sequence ID" value="CRK98008.1"/>
    <property type="molecule type" value="Genomic_DNA"/>
</dbReference>
<feature type="coiled-coil region" evidence="7">
    <location>
        <begin position="461"/>
        <end position="516"/>
    </location>
</feature>
<dbReference type="InterPro" id="IPR016024">
    <property type="entry name" value="ARM-type_fold"/>
</dbReference>
<keyword evidence="12" id="KW-1185">Reference proteome</keyword>
<gene>
    <name evidence="11" type="ORF">CLUMA_CG011377</name>
</gene>
<comment type="subcellular location">
    <subcellularLocation>
        <location evidence="1">Nucleus</location>
        <location evidence="1">Nucleolus</location>
    </subcellularLocation>
</comment>
<evidence type="ECO:0000256" key="3">
    <source>
        <dbReference type="ARBA" id="ARBA00023054"/>
    </source>
</evidence>
<feature type="domain" description="CCAAT-binding factor" evidence="9">
    <location>
        <begin position="584"/>
        <end position="737"/>
    </location>
</feature>
<proteinExistence type="inferred from homology"/>
<reference evidence="11 12" key="1">
    <citation type="submission" date="2015-04" db="EMBL/GenBank/DDBJ databases">
        <authorList>
            <person name="Syromyatnikov M.Y."/>
            <person name="Popov V.N."/>
        </authorList>
    </citation>
    <scope>NUCLEOTIDE SEQUENCE [LARGE SCALE GENOMIC DNA]</scope>
</reference>
<dbReference type="Pfam" id="PF07540">
    <property type="entry name" value="NOC3p"/>
    <property type="match status" value="1"/>
</dbReference>
<evidence type="ECO:0000256" key="2">
    <source>
        <dbReference type="ARBA" id="ARBA00007797"/>
    </source>
</evidence>
<dbReference type="OrthoDB" id="10263597at2759"/>
<evidence type="ECO:0000256" key="1">
    <source>
        <dbReference type="ARBA" id="ARBA00004604"/>
    </source>
</evidence>
<dbReference type="GO" id="GO:0003682">
    <property type="term" value="F:chromatin binding"/>
    <property type="evidence" value="ECO:0007669"/>
    <property type="project" value="TreeGrafter"/>
</dbReference>
<feature type="region of interest" description="Disordered" evidence="8">
    <location>
        <begin position="179"/>
        <end position="206"/>
    </location>
</feature>
<evidence type="ECO:0000256" key="5">
    <source>
        <dbReference type="ARBA" id="ARBA00032701"/>
    </source>
</evidence>
<dbReference type="Proteomes" id="UP000183832">
    <property type="component" value="Unassembled WGS sequence"/>
</dbReference>
<sequence length="829" mass="95617">MPIKKGIKISSTKRGHHEKHKKNFVKTKKQIHREKQIKSNIFKKTKNEMRKEKNDVIVDTKKPTKKSSIKKIQNNQQQQERIVKASDVYDMLEDSSEDDNNEYEANPTKRQRIDSLSEASNHSESEESHDEMEIEEIAENMEMEQRKNSKIEANSMKKMKELLPIKTKTGVIPRVVEDKRKLPALPEPEADEELSEPIEESDRDSDEDVIMDKNAIQQLQKKVNKKKMSATELLMEREQELQRQKFRIGVVCSGILEKPEEKVKNLGALLTLMGHMGSKNEENLSSVRKLAMVSLCEVFKDINPDYKVGVIDLHQQKVKKDTLARVAYENELLKYFKNYLRELENLTKALKRRKYGPRPSKEQIALAEVAVQCLCDSLLSQPYFNFSTNIGQLLVTFLNCPNEIVRKRIHETFVKIFKTDKRLDLTRHIVRNINHLVKKKSNFVFVEVISCLTSLQIKNINVDAEKEAELKQKRMEQHKSRLISMSKRERKRKKKLADLEKEMMETQAEENKQTKNSKLTDVSKLVFTIYFRILKQNPNSKLLSSTLEGLAKFAHIINIEFFSDLIEVLNHLIENVDLGYREQLHCIQTVFTILSGQGEVLNIDPARFYTHLYQNVMHVNAGKNHNDIESIVTTLENVLIKRRKGITHLRYLAFLKRLMTLSLQVLHNGTLGCLGIVKNALQLNSSLDILLDTENKVGSGKFDPSIIEPEFSNANCTSFFELGLLKRHYHPTVVKFAKHISGGVKINSGLEPSLAKLSPLDLLSQFDSSEMAFNPAIPPPPKEIKYKMIHGQHTFKLKDIEDLCVNRKIPHVAMKSDISFNFHSDINMY</sequence>
<feature type="compositionally biased region" description="Basic residues" evidence="8">
    <location>
        <begin position="1"/>
        <end position="32"/>
    </location>
</feature>
<feature type="compositionally biased region" description="Low complexity" evidence="8">
    <location>
        <begin position="70"/>
        <end position="79"/>
    </location>
</feature>
<feature type="compositionally biased region" description="Acidic residues" evidence="8">
    <location>
        <begin position="127"/>
        <end position="142"/>
    </location>
</feature>
<feature type="compositionally biased region" description="Acidic residues" evidence="8">
    <location>
        <begin position="90"/>
        <end position="102"/>
    </location>
</feature>
<feature type="compositionally biased region" description="Acidic residues" evidence="8">
    <location>
        <begin position="188"/>
        <end position="206"/>
    </location>
</feature>
<keyword evidence="4" id="KW-0539">Nucleus</keyword>
<feature type="compositionally biased region" description="Basic and acidic residues" evidence="8">
    <location>
        <begin position="111"/>
        <end position="126"/>
    </location>
</feature>
<feature type="region of interest" description="Disordered" evidence="8">
    <location>
        <begin position="1"/>
        <end position="146"/>
    </location>
</feature>
<evidence type="ECO:0000313" key="11">
    <source>
        <dbReference type="EMBL" id="CRK98008.1"/>
    </source>
</evidence>
<dbReference type="InterPro" id="IPR005612">
    <property type="entry name" value="CCAAT-binding_factor"/>
</dbReference>
<dbReference type="PANTHER" id="PTHR14428:SF5">
    <property type="entry name" value="NUCLEOLAR COMPLEX PROTEIN 3 HOMOLOG"/>
    <property type="match status" value="1"/>
</dbReference>
<dbReference type="Pfam" id="PF03914">
    <property type="entry name" value="CBF"/>
    <property type="match status" value="1"/>
</dbReference>
<evidence type="ECO:0000313" key="12">
    <source>
        <dbReference type="Proteomes" id="UP000183832"/>
    </source>
</evidence>
<protein>
    <recommendedName>
        <fullName evidence="6">NOC3-like protein</fullName>
    </recommendedName>
    <alternativeName>
        <fullName evidence="5">Nucleolar complex-associated protein 3-like protein</fullName>
    </alternativeName>
</protein>
<accession>A0A1J1ICP7</accession>
<name>A0A1J1ICP7_9DIPT</name>
<feature type="domain" description="Nucleolar complex-associated protein 3 N-terminal" evidence="10">
    <location>
        <begin position="244"/>
        <end position="339"/>
    </location>
</feature>
<dbReference type="GO" id="GO:0005730">
    <property type="term" value="C:nucleolus"/>
    <property type="evidence" value="ECO:0007669"/>
    <property type="project" value="UniProtKB-SubCell"/>
</dbReference>
<evidence type="ECO:0000259" key="9">
    <source>
        <dbReference type="Pfam" id="PF03914"/>
    </source>
</evidence>
<evidence type="ECO:0000256" key="4">
    <source>
        <dbReference type="ARBA" id="ARBA00023242"/>
    </source>
</evidence>
<dbReference type="SUPFAM" id="SSF48371">
    <property type="entry name" value="ARM repeat"/>
    <property type="match status" value="1"/>
</dbReference>
<dbReference type="AlphaFoldDB" id="A0A1J1ICP7"/>
<evidence type="ECO:0000256" key="7">
    <source>
        <dbReference type="SAM" id="Coils"/>
    </source>
</evidence>
<evidence type="ECO:0000259" key="10">
    <source>
        <dbReference type="Pfam" id="PF07540"/>
    </source>
</evidence>
<comment type="similarity">
    <text evidence="2">Belongs to the CBF/MAK21 family.</text>
</comment>
<evidence type="ECO:0000256" key="8">
    <source>
        <dbReference type="SAM" id="MobiDB-lite"/>
    </source>
</evidence>
<dbReference type="GO" id="GO:0006270">
    <property type="term" value="P:DNA replication initiation"/>
    <property type="evidence" value="ECO:0007669"/>
    <property type="project" value="TreeGrafter"/>
</dbReference>
<dbReference type="InterPro" id="IPR016903">
    <property type="entry name" value="Nucleolar_cplx-assoc_3"/>
</dbReference>
<dbReference type="PANTHER" id="PTHR14428">
    <property type="entry name" value="NUCLEOLAR COMPLEX PROTEIN 3"/>
    <property type="match status" value="1"/>
</dbReference>
<keyword evidence="3 7" id="KW-0175">Coiled coil</keyword>
<dbReference type="STRING" id="568069.A0A1J1ICP7"/>
<dbReference type="InterPro" id="IPR011501">
    <property type="entry name" value="Noc3_N"/>
</dbReference>
<feature type="compositionally biased region" description="Basic and acidic residues" evidence="8">
    <location>
        <begin position="45"/>
        <end position="62"/>
    </location>
</feature>
<evidence type="ECO:0000256" key="6">
    <source>
        <dbReference type="ARBA" id="ARBA00032937"/>
    </source>
</evidence>
<organism evidence="11 12">
    <name type="scientific">Clunio marinus</name>
    <dbReference type="NCBI Taxonomy" id="568069"/>
    <lineage>
        <taxon>Eukaryota</taxon>
        <taxon>Metazoa</taxon>
        <taxon>Ecdysozoa</taxon>
        <taxon>Arthropoda</taxon>
        <taxon>Hexapoda</taxon>
        <taxon>Insecta</taxon>
        <taxon>Pterygota</taxon>
        <taxon>Neoptera</taxon>
        <taxon>Endopterygota</taxon>
        <taxon>Diptera</taxon>
        <taxon>Nematocera</taxon>
        <taxon>Chironomoidea</taxon>
        <taxon>Chironomidae</taxon>
        <taxon>Clunio</taxon>
    </lineage>
</organism>